<evidence type="ECO:0000256" key="3">
    <source>
        <dbReference type="ARBA" id="ARBA00022705"/>
    </source>
</evidence>
<feature type="compositionally biased region" description="Polar residues" evidence="5">
    <location>
        <begin position="206"/>
        <end position="224"/>
    </location>
</feature>
<dbReference type="PANTHER" id="PTHR17598">
    <property type="entry name" value="DNA POLYMERASE DELTA SUBUNIT 3"/>
    <property type="match status" value="1"/>
</dbReference>
<keyword evidence="4" id="KW-0539">Nucleus</keyword>
<comment type="subcellular location">
    <subcellularLocation>
        <location evidence="1">Nucleus</location>
    </subcellularLocation>
</comment>
<dbReference type="InterPro" id="IPR019038">
    <property type="entry name" value="POLD3"/>
</dbReference>
<keyword evidence="3" id="KW-0235">DNA replication</keyword>
<evidence type="ECO:0000256" key="5">
    <source>
        <dbReference type="SAM" id="MobiDB-lite"/>
    </source>
</evidence>
<dbReference type="PANTHER" id="PTHR17598:SF13">
    <property type="entry name" value="DNA POLYMERASE DELTA SUBUNIT 3"/>
    <property type="match status" value="1"/>
</dbReference>
<evidence type="ECO:0000256" key="4">
    <source>
        <dbReference type="ARBA" id="ARBA00023242"/>
    </source>
</evidence>
<dbReference type="InterPro" id="IPR041913">
    <property type="entry name" value="POLD3_sf"/>
</dbReference>
<evidence type="ECO:0000313" key="6">
    <source>
        <dbReference type="EMBL" id="WFD26117.1"/>
    </source>
</evidence>
<organism evidence="6 7">
    <name type="scientific">Malassezia nana</name>
    <dbReference type="NCBI Taxonomy" id="180528"/>
    <lineage>
        <taxon>Eukaryota</taxon>
        <taxon>Fungi</taxon>
        <taxon>Dikarya</taxon>
        <taxon>Basidiomycota</taxon>
        <taxon>Ustilaginomycotina</taxon>
        <taxon>Malasseziomycetes</taxon>
        <taxon>Malasseziales</taxon>
        <taxon>Malasseziaceae</taxon>
        <taxon>Malassezia</taxon>
    </lineage>
</organism>
<evidence type="ECO:0000256" key="2">
    <source>
        <dbReference type="ARBA" id="ARBA00017589"/>
    </source>
</evidence>
<feature type="region of interest" description="Disordered" evidence="5">
    <location>
        <begin position="130"/>
        <end position="151"/>
    </location>
</feature>
<dbReference type="Proteomes" id="UP001213623">
    <property type="component" value="Chromosome 2"/>
</dbReference>
<reference evidence="6" key="1">
    <citation type="submission" date="2023-03" db="EMBL/GenBank/DDBJ databases">
        <title>Mating type loci evolution in Malassezia.</title>
        <authorList>
            <person name="Coelho M.A."/>
        </authorList>
    </citation>
    <scope>NUCLEOTIDE SEQUENCE</scope>
    <source>
        <strain evidence="6">CBS 9557</strain>
    </source>
</reference>
<evidence type="ECO:0000313" key="7">
    <source>
        <dbReference type="Proteomes" id="UP001213623"/>
    </source>
</evidence>
<name>A0AAF0EQ20_9BASI</name>
<dbReference type="Pfam" id="PF09507">
    <property type="entry name" value="CDC27"/>
    <property type="match status" value="1"/>
</dbReference>
<sequence>MDDTTAFLRARIEHDHQVVTYRMLSRARHMDVHAARAALRTFKEAHPHVHAVYVVSTPETIALVPEDEVDATRTEEALLYALQPQAKWDPALLAHAGHMLARDPAYAKQRDEGLAAFGALSNRFHVGAAPPPVPLSTSGPPPASNAPRKRRKVIKQVRVKNEKGYMVTNDVEVSESDEEAPAPAPVPAAPAAARTASPAKAPRSAQTKGKGQQSSLMSFFSKST</sequence>
<keyword evidence="7" id="KW-1185">Reference proteome</keyword>
<dbReference type="GO" id="GO:1904161">
    <property type="term" value="P:DNA synthesis involved in UV-damage excision repair"/>
    <property type="evidence" value="ECO:0007669"/>
    <property type="project" value="TreeGrafter"/>
</dbReference>
<evidence type="ECO:0000256" key="1">
    <source>
        <dbReference type="ARBA" id="ARBA00004123"/>
    </source>
</evidence>
<dbReference type="GO" id="GO:0006271">
    <property type="term" value="P:DNA strand elongation involved in DNA replication"/>
    <property type="evidence" value="ECO:0007669"/>
    <property type="project" value="TreeGrafter"/>
</dbReference>
<dbReference type="AlphaFoldDB" id="A0AAF0EQ20"/>
<dbReference type="Gene3D" id="3.90.1030.20">
    <property type="entry name" value="DNA polymerase delta, p66 (Cdc27) subunit, wHTH domain"/>
    <property type="match status" value="1"/>
</dbReference>
<dbReference type="GO" id="GO:0003887">
    <property type="term" value="F:DNA-directed DNA polymerase activity"/>
    <property type="evidence" value="ECO:0007669"/>
    <property type="project" value="TreeGrafter"/>
</dbReference>
<protein>
    <recommendedName>
        <fullName evidence="2">DNA polymerase delta subunit 3</fullName>
    </recommendedName>
</protein>
<dbReference type="GO" id="GO:0043625">
    <property type="term" value="C:delta DNA polymerase complex"/>
    <property type="evidence" value="ECO:0007669"/>
    <property type="project" value="InterPro"/>
</dbReference>
<feature type="region of interest" description="Disordered" evidence="5">
    <location>
        <begin position="168"/>
        <end position="224"/>
    </location>
</feature>
<proteinExistence type="predicted"/>
<dbReference type="EMBL" id="CP119893">
    <property type="protein sequence ID" value="WFD26117.1"/>
    <property type="molecule type" value="Genomic_DNA"/>
</dbReference>
<dbReference type="GO" id="GO:0006297">
    <property type="term" value="P:nucleotide-excision repair, DNA gap filling"/>
    <property type="evidence" value="ECO:0007669"/>
    <property type="project" value="TreeGrafter"/>
</dbReference>
<accession>A0AAF0EQ20</accession>
<feature type="compositionally biased region" description="Pro residues" evidence="5">
    <location>
        <begin position="130"/>
        <end position="144"/>
    </location>
</feature>
<gene>
    <name evidence="6" type="ORF">MNAN1_001092</name>
</gene>
<feature type="compositionally biased region" description="Low complexity" evidence="5">
    <location>
        <begin position="189"/>
        <end position="205"/>
    </location>
</feature>